<organism evidence="2 3">
    <name type="scientific">Danionella cerebrum</name>
    <dbReference type="NCBI Taxonomy" id="2873325"/>
    <lineage>
        <taxon>Eukaryota</taxon>
        <taxon>Metazoa</taxon>
        <taxon>Chordata</taxon>
        <taxon>Craniata</taxon>
        <taxon>Vertebrata</taxon>
        <taxon>Euteleostomi</taxon>
        <taxon>Actinopterygii</taxon>
        <taxon>Neopterygii</taxon>
        <taxon>Teleostei</taxon>
        <taxon>Ostariophysi</taxon>
        <taxon>Cypriniformes</taxon>
        <taxon>Danionidae</taxon>
        <taxon>Danioninae</taxon>
        <taxon>Danionella</taxon>
    </lineage>
</organism>
<evidence type="ECO:0000259" key="1">
    <source>
        <dbReference type="Pfam" id="PF08332"/>
    </source>
</evidence>
<dbReference type="GO" id="GO:0004683">
    <property type="term" value="F:calcium/calmodulin-dependent protein kinase activity"/>
    <property type="evidence" value="ECO:0007669"/>
    <property type="project" value="InterPro"/>
</dbReference>
<name>A0A553MQ76_9TELE</name>
<gene>
    <name evidence="2" type="ORF">DNTS_009035</name>
</gene>
<feature type="non-terminal residue" evidence="2">
    <location>
        <position position="1"/>
    </location>
</feature>
<dbReference type="SUPFAM" id="SSF54427">
    <property type="entry name" value="NTF2-like"/>
    <property type="match status" value="1"/>
</dbReference>
<dbReference type="STRING" id="623744.A0A553MQ76"/>
<dbReference type="Proteomes" id="UP000316079">
    <property type="component" value="Unassembled WGS sequence"/>
</dbReference>
<proteinExistence type="predicted"/>
<feature type="domain" description="Calcium/calmodulin-dependent protein kinase II association-domain" evidence="1">
    <location>
        <begin position="1"/>
        <end position="107"/>
    </location>
</feature>
<protein>
    <recommendedName>
        <fullName evidence="1">Calcium/calmodulin-dependent protein kinase II association-domain domain-containing protein</fullName>
    </recommendedName>
</protein>
<dbReference type="AlphaFoldDB" id="A0A553MQ76"/>
<sequence length="114" mass="12902">RMCDPGLTSFEPEALGNLVQGMDFHSFYFHSDLSQSGRPIHTTLLNPRVHLLGEDAACIAYTRLTQSLSVSVNGQSRASSARCQETRVWHRAQREQGWVNVHFHCSKDHAKMLH</sequence>
<dbReference type="EMBL" id="SRMA01027328">
    <property type="protein sequence ID" value="TRY55328.1"/>
    <property type="molecule type" value="Genomic_DNA"/>
</dbReference>
<accession>A0A553MQ76</accession>
<dbReference type="InterPro" id="IPR032710">
    <property type="entry name" value="NTF2-like_dom_sf"/>
</dbReference>
<evidence type="ECO:0000313" key="2">
    <source>
        <dbReference type="EMBL" id="TRY55328.1"/>
    </source>
</evidence>
<dbReference type="Pfam" id="PF08332">
    <property type="entry name" value="CaMKII_AD"/>
    <property type="match status" value="1"/>
</dbReference>
<reference evidence="2 3" key="1">
    <citation type="journal article" date="2019" name="Sci. Data">
        <title>Hybrid genome assembly and annotation of Danionella translucida.</title>
        <authorList>
            <person name="Kadobianskyi M."/>
            <person name="Schulze L."/>
            <person name="Schuelke M."/>
            <person name="Judkewitz B."/>
        </authorList>
    </citation>
    <scope>NUCLEOTIDE SEQUENCE [LARGE SCALE GENOMIC DNA]</scope>
    <source>
        <strain evidence="2 3">Bolton</strain>
    </source>
</reference>
<dbReference type="GO" id="GO:0005516">
    <property type="term" value="F:calmodulin binding"/>
    <property type="evidence" value="ECO:0007669"/>
    <property type="project" value="InterPro"/>
</dbReference>
<evidence type="ECO:0000313" key="3">
    <source>
        <dbReference type="Proteomes" id="UP000316079"/>
    </source>
</evidence>
<keyword evidence="3" id="KW-1185">Reference proteome</keyword>
<dbReference type="OrthoDB" id="336747at2759"/>
<dbReference type="Gene3D" id="3.10.450.50">
    <property type="match status" value="1"/>
</dbReference>
<comment type="caution">
    <text evidence="2">The sequence shown here is derived from an EMBL/GenBank/DDBJ whole genome shotgun (WGS) entry which is preliminary data.</text>
</comment>
<dbReference type="InterPro" id="IPR013543">
    <property type="entry name" value="Ca/CaM-dep_prot_kinase-assoc"/>
</dbReference>